<evidence type="ECO:0000313" key="3">
    <source>
        <dbReference type="Proteomes" id="UP000324800"/>
    </source>
</evidence>
<organism evidence="2 3">
    <name type="scientific">Streblomastix strix</name>
    <dbReference type="NCBI Taxonomy" id="222440"/>
    <lineage>
        <taxon>Eukaryota</taxon>
        <taxon>Metamonada</taxon>
        <taxon>Preaxostyla</taxon>
        <taxon>Oxymonadida</taxon>
        <taxon>Streblomastigidae</taxon>
        <taxon>Streblomastix</taxon>
    </lineage>
</organism>
<keyword evidence="1" id="KW-1133">Transmembrane helix</keyword>
<accession>A0A5J4X9Y6</accession>
<evidence type="ECO:0000313" key="2">
    <source>
        <dbReference type="EMBL" id="KAA6403722.1"/>
    </source>
</evidence>
<sequence>MCLWGMSQTAGSRHWLGSSQDHGSFPIAAQPNPWLKLFVLAGSYAMLCLIWHSYLSSIKQLQILIFICNLLFFANKKFEFVRRIDLTAMNIT</sequence>
<reference evidence="2 3" key="1">
    <citation type="submission" date="2019-03" db="EMBL/GenBank/DDBJ databases">
        <title>Single cell metagenomics reveals metabolic interactions within the superorganism composed of flagellate Streblomastix strix and complex community of Bacteroidetes bacteria on its surface.</title>
        <authorList>
            <person name="Treitli S.C."/>
            <person name="Kolisko M."/>
            <person name="Husnik F."/>
            <person name="Keeling P."/>
            <person name="Hampl V."/>
        </authorList>
    </citation>
    <scope>NUCLEOTIDE SEQUENCE [LARGE SCALE GENOMIC DNA]</scope>
    <source>
        <strain evidence="2">ST1C</strain>
    </source>
</reference>
<name>A0A5J4X9Y6_9EUKA</name>
<dbReference type="AlphaFoldDB" id="A0A5J4X9Y6"/>
<dbReference type="Proteomes" id="UP000324800">
    <property type="component" value="Unassembled WGS sequence"/>
</dbReference>
<protein>
    <submittedName>
        <fullName evidence="2">Uncharacterized protein</fullName>
    </submittedName>
</protein>
<comment type="caution">
    <text evidence="2">The sequence shown here is derived from an EMBL/GenBank/DDBJ whole genome shotgun (WGS) entry which is preliminary data.</text>
</comment>
<keyword evidence="1" id="KW-0812">Transmembrane</keyword>
<gene>
    <name evidence="2" type="ORF">EZS28_000741</name>
</gene>
<feature type="transmembrane region" description="Helical" evidence="1">
    <location>
        <begin position="58"/>
        <end position="74"/>
    </location>
</feature>
<keyword evidence="1" id="KW-0472">Membrane</keyword>
<evidence type="ECO:0000256" key="1">
    <source>
        <dbReference type="SAM" id="Phobius"/>
    </source>
</evidence>
<proteinExistence type="predicted"/>
<dbReference type="EMBL" id="SNRW01000068">
    <property type="protein sequence ID" value="KAA6403722.1"/>
    <property type="molecule type" value="Genomic_DNA"/>
</dbReference>